<sequence length="245" mass="27198">MMKQLLVDAGNTRVKTALMDADGHLEPLFNVSYSELKNTSSPTEIENVWMGAVSNQERMTLLSEWLSQTSVKIREVHSEKTAFGVTNAYEQPETLGIDRWLAMIGAHSEQQRATLIIDAGTAITADWLNPDGSHLGGWIVPGVDLMQQAVIDRAPKVFRHHDGSWGKVNQLGLSTPDGLSNGCTNAMVGFIRQALAVTETELDWFDYRIIFSGGSTPLIPIELRRRGELRTELVLYGLARYAEQK</sequence>
<organism evidence="18 20">
    <name type="scientific">Pseudidiomarina aestuarii</name>
    <dbReference type="NCBI Taxonomy" id="624146"/>
    <lineage>
        <taxon>Bacteria</taxon>
        <taxon>Pseudomonadati</taxon>
        <taxon>Pseudomonadota</taxon>
        <taxon>Gammaproteobacteria</taxon>
        <taxon>Alteromonadales</taxon>
        <taxon>Idiomarinaceae</taxon>
        <taxon>Pseudidiomarina</taxon>
    </lineage>
</organism>
<evidence type="ECO:0000256" key="1">
    <source>
        <dbReference type="ARBA" id="ARBA00001206"/>
    </source>
</evidence>
<comment type="similarity">
    <text evidence="14 16">Belongs to the type III pantothenate kinase family.</text>
</comment>
<evidence type="ECO:0000256" key="4">
    <source>
        <dbReference type="ARBA" id="ARBA00005225"/>
    </source>
</evidence>
<proteinExistence type="inferred from homology"/>
<feature type="active site" description="Proton acceptor" evidence="16">
    <location>
        <position position="98"/>
    </location>
</feature>
<keyword evidence="16" id="KW-0479">Metal-binding</keyword>
<name>A0A2T4D0Y9_9GAMM</name>
<keyword evidence="8 16" id="KW-0808">Transferase</keyword>
<dbReference type="Proteomes" id="UP000242087">
    <property type="component" value="Unassembled WGS sequence"/>
</dbReference>
<feature type="binding site" evidence="16">
    <location>
        <position position="118"/>
    </location>
    <ligand>
        <name>K(+)</name>
        <dbReference type="ChEBI" id="CHEBI:29103"/>
    </ligand>
</feature>
<keyword evidence="11 16" id="KW-0067">ATP-binding</keyword>
<dbReference type="PANTHER" id="PTHR34265:SF1">
    <property type="entry name" value="TYPE III PANTOTHENATE KINASE"/>
    <property type="match status" value="1"/>
</dbReference>
<dbReference type="GO" id="GO:0005737">
    <property type="term" value="C:cytoplasm"/>
    <property type="evidence" value="ECO:0007669"/>
    <property type="project" value="UniProtKB-SubCell"/>
</dbReference>
<evidence type="ECO:0000256" key="14">
    <source>
        <dbReference type="ARBA" id="ARBA00038036"/>
    </source>
</evidence>
<keyword evidence="13 16" id="KW-0173">Coenzyme A biosynthesis</keyword>
<evidence type="ECO:0000256" key="2">
    <source>
        <dbReference type="ARBA" id="ARBA00001958"/>
    </source>
</evidence>
<dbReference type="CDD" id="cd24015">
    <property type="entry name" value="ASKHA_NBD_PanK-III"/>
    <property type="match status" value="1"/>
</dbReference>
<keyword evidence="12 16" id="KW-0630">Potassium</keyword>
<evidence type="ECO:0000256" key="10">
    <source>
        <dbReference type="ARBA" id="ARBA00022777"/>
    </source>
</evidence>
<feature type="binding site" evidence="16">
    <location>
        <position position="89"/>
    </location>
    <ligand>
        <name>substrate</name>
    </ligand>
</feature>
<dbReference type="AlphaFoldDB" id="A0A2T4D0Y9"/>
<evidence type="ECO:0000256" key="3">
    <source>
        <dbReference type="ARBA" id="ARBA00004496"/>
    </source>
</evidence>
<evidence type="ECO:0000313" key="18">
    <source>
        <dbReference type="EMBL" id="PTB90222.1"/>
    </source>
</evidence>
<dbReference type="GO" id="GO:0005524">
    <property type="term" value="F:ATP binding"/>
    <property type="evidence" value="ECO:0007669"/>
    <property type="project" value="UniProtKB-UniRule"/>
</dbReference>
<feature type="binding site" evidence="16">
    <location>
        <begin position="96"/>
        <end position="99"/>
    </location>
    <ligand>
        <name>substrate</name>
    </ligand>
</feature>
<dbReference type="PANTHER" id="PTHR34265">
    <property type="entry name" value="TYPE III PANTOTHENATE KINASE"/>
    <property type="match status" value="1"/>
</dbReference>
<evidence type="ECO:0000256" key="11">
    <source>
        <dbReference type="ARBA" id="ARBA00022840"/>
    </source>
</evidence>
<dbReference type="HAMAP" id="MF_01274">
    <property type="entry name" value="Pantothen_kinase_3"/>
    <property type="match status" value="1"/>
</dbReference>
<keyword evidence="7 16" id="KW-0963">Cytoplasm</keyword>
<protein>
    <recommendedName>
        <fullName evidence="15 16">Type III pantothenate kinase</fullName>
        <ecNumber evidence="6 16">2.7.1.33</ecNumber>
    </recommendedName>
    <alternativeName>
        <fullName evidence="16">PanK-III</fullName>
    </alternativeName>
    <alternativeName>
        <fullName evidence="16">Pantothenic acid kinase</fullName>
    </alternativeName>
</protein>
<gene>
    <name evidence="16" type="primary">coaX</name>
    <name evidence="18" type="ORF">C9927_00630</name>
    <name evidence="17" type="ORF">C9928_05880</name>
</gene>
<evidence type="ECO:0000313" key="19">
    <source>
        <dbReference type="Proteomes" id="UP000241514"/>
    </source>
</evidence>
<dbReference type="EMBL" id="PYVG01000041">
    <property type="protein sequence ID" value="PTB88649.1"/>
    <property type="molecule type" value="Genomic_DNA"/>
</dbReference>
<comment type="catalytic activity">
    <reaction evidence="1 16">
        <text>(R)-pantothenate + ATP = (R)-4'-phosphopantothenate + ADP + H(+)</text>
        <dbReference type="Rhea" id="RHEA:16373"/>
        <dbReference type="ChEBI" id="CHEBI:10986"/>
        <dbReference type="ChEBI" id="CHEBI:15378"/>
        <dbReference type="ChEBI" id="CHEBI:29032"/>
        <dbReference type="ChEBI" id="CHEBI:30616"/>
        <dbReference type="ChEBI" id="CHEBI:456216"/>
        <dbReference type="EC" id="2.7.1.33"/>
    </reaction>
</comment>
<comment type="subcellular location">
    <subcellularLocation>
        <location evidence="3 16">Cytoplasm</location>
    </subcellularLocation>
</comment>
<accession>A0A2T4D0Y9</accession>
<evidence type="ECO:0000256" key="12">
    <source>
        <dbReference type="ARBA" id="ARBA00022958"/>
    </source>
</evidence>
<reference evidence="19 20" key="1">
    <citation type="submission" date="2018-03" db="EMBL/GenBank/DDBJ databases">
        <title>Cross-interface Injection: A General Nanoliter Liquid Handling Method Applied to Single Cells Genome Amplification Automated Nanoliter Liquid Handling Applied to Single Cell Multiple Displacement Amplification.</title>
        <authorList>
            <person name="Yun J."/>
            <person name="Xu P."/>
            <person name="Xu J."/>
            <person name="Dai X."/>
            <person name="Wang Y."/>
            <person name="Zheng X."/>
            <person name="Cao C."/>
            <person name="Yi Q."/>
            <person name="Zhu Y."/>
            <person name="Wang L."/>
            <person name="Dong Z."/>
            <person name="Huang Y."/>
            <person name="Huang L."/>
            <person name="Du W."/>
        </authorList>
    </citation>
    <scope>NUCLEOTIDE SEQUENCE [LARGE SCALE GENOMIC DNA]</scope>
    <source>
        <strain evidence="18 20">A12-4</strain>
        <strain evidence="17 19">A9-4</strain>
    </source>
</reference>
<evidence type="ECO:0000256" key="15">
    <source>
        <dbReference type="ARBA" id="ARBA00040883"/>
    </source>
</evidence>
<dbReference type="Pfam" id="PF03309">
    <property type="entry name" value="Pan_kinase"/>
    <property type="match status" value="1"/>
</dbReference>
<comment type="cofactor">
    <cofactor evidence="2">
        <name>K(+)</name>
        <dbReference type="ChEBI" id="CHEBI:29103"/>
    </cofactor>
</comment>
<dbReference type="EC" id="2.7.1.33" evidence="6 16"/>
<evidence type="ECO:0000256" key="5">
    <source>
        <dbReference type="ARBA" id="ARBA00011738"/>
    </source>
</evidence>
<dbReference type="SUPFAM" id="SSF53067">
    <property type="entry name" value="Actin-like ATPase domain"/>
    <property type="match status" value="2"/>
</dbReference>
<keyword evidence="9 16" id="KW-0547">Nucleotide-binding</keyword>
<dbReference type="GO" id="GO:0046872">
    <property type="term" value="F:metal ion binding"/>
    <property type="evidence" value="ECO:0007669"/>
    <property type="project" value="UniProtKB-KW"/>
</dbReference>
<evidence type="ECO:0000313" key="20">
    <source>
        <dbReference type="Proteomes" id="UP000242087"/>
    </source>
</evidence>
<dbReference type="UniPathway" id="UPA00241">
    <property type="reaction ID" value="UER00352"/>
</dbReference>
<keyword evidence="10 16" id="KW-0418">Kinase</keyword>
<dbReference type="GO" id="GO:0015937">
    <property type="term" value="P:coenzyme A biosynthetic process"/>
    <property type="evidence" value="ECO:0007669"/>
    <property type="project" value="UniProtKB-UniRule"/>
</dbReference>
<dbReference type="InterPro" id="IPR004619">
    <property type="entry name" value="Type_III_PanK"/>
</dbReference>
<comment type="caution">
    <text evidence="18">The sequence shown here is derived from an EMBL/GenBank/DDBJ whole genome shotgun (WGS) entry which is preliminary data.</text>
</comment>
<dbReference type="GO" id="GO:0004594">
    <property type="term" value="F:pantothenate kinase activity"/>
    <property type="evidence" value="ECO:0007669"/>
    <property type="project" value="UniProtKB-UniRule"/>
</dbReference>
<dbReference type="Proteomes" id="UP000241514">
    <property type="component" value="Unassembled WGS sequence"/>
</dbReference>
<comment type="cofactor">
    <cofactor evidence="16">
        <name>NH4(+)</name>
        <dbReference type="ChEBI" id="CHEBI:28938"/>
    </cofactor>
    <cofactor evidence="16">
        <name>K(+)</name>
        <dbReference type="ChEBI" id="CHEBI:29103"/>
    </cofactor>
    <text evidence="16">A monovalent cation. Ammonium or potassium.</text>
</comment>
<feature type="binding site" evidence="16">
    <location>
        <begin position="8"/>
        <end position="15"/>
    </location>
    <ligand>
        <name>ATP</name>
        <dbReference type="ChEBI" id="CHEBI:30616"/>
    </ligand>
</feature>
<dbReference type="Gene3D" id="3.30.420.40">
    <property type="match status" value="2"/>
</dbReference>
<evidence type="ECO:0000256" key="6">
    <source>
        <dbReference type="ARBA" id="ARBA00012102"/>
    </source>
</evidence>
<dbReference type="InterPro" id="IPR043129">
    <property type="entry name" value="ATPase_NBD"/>
</dbReference>
<comment type="subunit">
    <text evidence="5 16">Homodimer.</text>
</comment>
<comment type="function">
    <text evidence="16">Catalyzes the phosphorylation of pantothenate (Pan), the first step in CoA biosynthesis.</text>
</comment>
<feature type="binding site" evidence="16">
    <location>
        <position position="121"/>
    </location>
    <ligand>
        <name>ATP</name>
        <dbReference type="ChEBI" id="CHEBI:30616"/>
    </ligand>
</feature>
<evidence type="ECO:0000256" key="7">
    <source>
        <dbReference type="ARBA" id="ARBA00022490"/>
    </source>
</evidence>
<comment type="pathway">
    <text evidence="4 16">Cofactor biosynthesis; coenzyme A biosynthesis; CoA from (R)-pantothenate: step 1/5.</text>
</comment>
<evidence type="ECO:0000256" key="8">
    <source>
        <dbReference type="ARBA" id="ARBA00022679"/>
    </source>
</evidence>
<evidence type="ECO:0000256" key="16">
    <source>
        <dbReference type="HAMAP-Rule" id="MF_01274"/>
    </source>
</evidence>
<evidence type="ECO:0000313" key="17">
    <source>
        <dbReference type="EMBL" id="PTB88649.1"/>
    </source>
</evidence>
<dbReference type="NCBIfam" id="TIGR00671">
    <property type="entry name" value="baf"/>
    <property type="match status" value="1"/>
</dbReference>
<evidence type="ECO:0000256" key="13">
    <source>
        <dbReference type="ARBA" id="ARBA00022993"/>
    </source>
</evidence>
<evidence type="ECO:0000256" key="9">
    <source>
        <dbReference type="ARBA" id="ARBA00022741"/>
    </source>
</evidence>
<feature type="binding site" evidence="16">
    <location>
        <position position="175"/>
    </location>
    <ligand>
        <name>substrate</name>
    </ligand>
</feature>
<dbReference type="EMBL" id="PYVF01000004">
    <property type="protein sequence ID" value="PTB90222.1"/>
    <property type="molecule type" value="Genomic_DNA"/>
</dbReference>